<dbReference type="SUPFAM" id="SSF52172">
    <property type="entry name" value="CheY-like"/>
    <property type="match status" value="1"/>
</dbReference>
<dbReference type="RefSeq" id="WP_186924075.1">
    <property type="nucleotide sequence ID" value="NZ_JACOFW010000023.1"/>
</dbReference>
<dbReference type="Gene3D" id="1.25.40.10">
    <property type="entry name" value="Tetratricopeptide repeat domain"/>
    <property type="match status" value="2"/>
</dbReference>
<sequence length="544" mass="59906">MSNLGEIRALLVEPHSGMRVSLHNMLNLCGITKIEHALTAGTAVRTIQNKIFDLVLCEYDLGVGQDGQQLLEDVRHHKLTPLSTIFIMVTAERAYAKVVSAAELAPSDYLLKPFTADMLLERVLKAIEKRKAFIEVYNLMEQGFVRESIDACLEGEKNYPKYAVDFMRLRAELHVTLGEASEAEQLYVQLFEMKAVAWARLGLAKTLFMQGRYQEAESILTNLVAENNKYMDAYDWLSKTHEAIGELPQAKSVLDTAVTISPHAVRRLRKLGSLALETGDIETAESVLKKVVSKAKYSEFRDPEDHVNLVNALVKKGDHNQAKSVIRDLEKSMTGVKKTEACRAISAAMIHASTGDTAKLTEELEAAVLANREDIGLSNNLKLGLAKSCLENNKEDAASEVIMEVMRNAPNQNMVSKAMGIFEVAGKGHLGKELAQRSQKEVKDLVALGVQKAKEGDFRGSVDLMSSAAKKSPDNPQVVLNAALAALKCIENLGWDPATGSLAKQLIESAARLDPMNNRLKAIRGLHEDLQKRFGIDAVRAKMS</sequence>
<evidence type="ECO:0000313" key="3">
    <source>
        <dbReference type="EMBL" id="MBC3809019.1"/>
    </source>
</evidence>
<dbReference type="Pfam" id="PF00072">
    <property type="entry name" value="Response_reg"/>
    <property type="match status" value="1"/>
</dbReference>
<dbReference type="CDD" id="cd17589">
    <property type="entry name" value="REC_TPR"/>
    <property type="match status" value="1"/>
</dbReference>
<dbReference type="PANTHER" id="PTHR43228">
    <property type="entry name" value="TWO-COMPONENT RESPONSE REGULATOR"/>
    <property type="match status" value="1"/>
</dbReference>
<gene>
    <name evidence="3" type="ORF">H8K52_16890</name>
</gene>
<protein>
    <submittedName>
        <fullName evidence="3">Tetratricopeptide repeat protein</fullName>
    </submittedName>
</protein>
<proteinExistence type="predicted"/>
<dbReference type="InterPro" id="IPR001789">
    <property type="entry name" value="Sig_transdc_resp-reg_receiver"/>
</dbReference>
<dbReference type="PROSITE" id="PS50110">
    <property type="entry name" value="RESPONSE_REGULATORY"/>
    <property type="match status" value="1"/>
</dbReference>
<evidence type="ECO:0000259" key="2">
    <source>
        <dbReference type="PROSITE" id="PS50110"/>
    </source>
</evidence>
<dbReference type="SUPFAM" id="SSF48452">
    <property type="entry name" value="TPR-like"/>
    <property type="match status" value="1"/>
</dbReference>
<comment type="caution">
    <text evidence="1">Lacks conserved residue(s) required for the propagation of feature annotation.</text>
</comment>
<name>A0ABR6X7Z9_9BURK</name>
<feature type="domain" description="Response regulatory" evidence="2">
    <location>
        <begin position="8"/>
        <end position="127"/>
    </location>
</feature>
<organism evidence="3 4">
    <name type="scientific">Undibacterium seohonense</name>
    <dbReference type="NCBI Taxonomy" id="1344950"/>
    <lineage>
        <taxon>Bacteria</taxon>
        <taxon>Pseudomonadati</taxon>
        <taxon>Pseudomonadota</taxon>
        <taxon>Betaproteobacteria</taxon>
        <taxon>Burkholderiales</taxon>
        <taxon>Oxalobacteraceae</taxon>
        <taxon>Undibacterium</taxon>
    </lineage>
</organism>
<dbReference type="Gene3D" id="3.40.50.2300">
    <property type="match status" value="1"/>
</dbReference>
<dbReference type="SMART" id="SM00448">
    <property type="entry name" value="REC"/>
    <property type="match status" value="1"/>
</dbReference>
<dbReference type="InterPro" id="IPR011006">
    <property type="entry name" value="CheY-like_superfamily"/>
</dbReference>
<accession>A0ABR6X7Z9</accession>
<comment type="caution">
    <text evidence="3">The sequence shown here is derived from an EMBL/GenBank/DDBJ whole genome shotgun (WGS) entry which is preliminary data.</text>
</comment>
<reference evidence="3 4" key="1">
    <citation type="submission" date="2020-08" db="EMBL/GenBank/DDBJ databases">
        <title>Novel species isolated from subtropical streams in China.</title>
        <authorList>
            <person name="Lu H."/>
        </authorList>
    </citation>
    <scope>NUCLEOTIDE SEQUENCE [LARGE SCALE GENOMIC DNA]</scope>
    <source>
        <strain evidence="3 4">KACC 16656</strain>
    </source>
</reference>
<keyword evidence="4" id="KW-1185">Reference proteome</keyword>
<evidence type="ECO:0000313" key="4">
    <source>
        <dbReference type="Proteomes" id="UP000648257"/>
    </source>
</evidence>
<dbReference type="EMBL" id="JACOFW010000023">
    <property type="protein sequence ID" value="MBC3809019.1"/>
    <property type="molecule type" value="Genomic_DNA"/>
</dbReference>
<dbReference type="InterPro" id="IPR011990">
    <property type="entry name" value="TPR-like_helical_dom_sf"/>
</dbReference>
<evidence type="ECO:0000256" key="1">
    <source>
        <dbReference type="PROSITE-ProRule" id="PRU00169"/>
    </source>
</evidence>
<dbReference type="Proteomes" id="UP000648257">
    <property type="component" value="Unassembled WGS sequence"/>
</dbReference>
<dbReference type="PANTHER" id="PTHR43228:SF1">
    <property type="entry name" value="TWO-COMPONENT RESPONSE REGULATOR ARR22"/>
    <property type="match status" value="1"/>
</dbReference>
<dbReference type="InterPro" id="IPR052048">
    <property type="entry name" value="ST_Response_Regulator"/>
</dbReference>
<dbReference type="Pfam" id="PF14559">
    <property type="entry name" value="TPR_19"/>
    <property type="match status" value="1"/>
</dbReference>